<evidence type="ECO:0000256" key="1">
    <source>
        <dbReference type="SAM" id="Coils"/>
    </source>
</evidence>
<dbReference type="Gene3D" id="1.10.10.60">
    <property type="entry name" value="Homeodomain-like"/>
    <property type="match status" value="5"/>
</dbReference>
<keyword evidence="1" id="KW-0175">Coiled coil</keyword>
<protein>
    <recommendedName>
        <fullName evidence="3">Myb/SANT-like DNA-binding domain-containing protein</fullName>
    </recommendedName>
</protein>
<dbReference type="InterPro" id="IPR044822">
    <property type="entry name" value="Myb_DNA-bind_4"/>
</dbReference>
<organism evidence="4 5">
    <name type="scientific">Scophthalmus maximus</name>
    <name type="common">Turbot</name>
    <name type="synonym">Psetta maxima</name>
    <dbReference type="NCBI Taxonomy" id="52904"/>
    <lineage>
        <taxon>Eukaryota</taxon>
        <taxon>Metazoa</taxon>
        <taxon>Chordata</taxon>
        <taxon>Craniata</taxon>
        <taxon>Vertebrata</taxon>
        <taxon>Euteleostomi</taxon>
        <taxon>Actinopterygii</taxon>
        <taxon>Neopterygii</taxon>
        <taxon>Teleostei</taxon>
        <taxon>Neoteleostei</taxon>
        <taxon>Acanthomorphata</taxon>
        <taxon>Carangaria</taxon>
        <taxon>Pleuronectiformes</taxon>
        <taxon>Pleuronectoidei</taxon>
        <taxon>Scophthalmidae</taxon>
        <taxon>Scophthalmus</taxon>
    </lineage>
</organism>
<dbReference type="STRING" id="52904.ENSSMAP00000030855"/>
<feature type="domain" description="Myb/SANT-like DNA-binding" evidence="3">
    <location>
        <begin position="201"/>
        <end position="289"/>
    </location>
</feature>
<name>A0A2U9BXK3_SCOMX</name>
<feature type="compositionally biased region" description="Basic and acidic residues" evidence="2">
    <location>
        <begin position="127"/>
        <end position="138"/>
    </location>
</feature>
<evidence type="ECO:0000259" key="3">
    <source>
        <dbReference type="Pfam" id="PF13837"/>
    </source>
</evidence>
<evidence type="ECO:0000256" key="2">
    <source>
        <dbReference type="SAM" id="MobiDB-lite"/>
    </source>
</evidence>
<dbReference type="Pfam" id="PF13837">
    <property type="entry name" value="Myb_DNA-bind_4"/>
    <property type="match status" value="4"/>
</dbReference>
<reference evidence="4 5" key="1">
    <citation type="submission" date="2017-12" db="EMBL/GenBank/DDBJ databases">
        <title>Integrating genomic resources of turbot (Scophthalmus maximus) in depth evaluation of genetic and physical mapping variation across individuals.</title>
        <authorList>
            <person name="Martinez P."/>
        </authorList>
    </citation>
    <scope>NUCLEOTIDE SEQUENCE [LARGE SCALE GENOMIC DNA]</scope>
</reference>
<feature type="domain" description="Myb/SANT-like DNA-binding" evidence="3">
    <location>
        <begin position="374"/>
        <end position="458"/>
    </location>
</feature>
<feature type="region of interest" description="Disordered" evidence="2">
    <location>
        <begin position="102"/>
        <end position="138"/>
    </location>
</feature>
<accession>A0A2U9BXK3</accession>
<feature type="coiled-coil region" evidence="1">
    <location>
        <begin position="802"/>
        <end position="829"/>
    </location>
</feature>
<sequence>MANTFRMTDSDIKKMIQLRAHNESIFTGRRNSAMRGWRAISREMGLQGLMSARQLKKKWGNLKEKYRMLKNPPQGMENCARPSSWRWFHLMDLAMSGRLDGTAETLRPSPLDEDPQHTTDLPPLSPADRERAAVDRDRAADDRDRAFLDRDRAVLERDRAFPERDRAFLDRAREDLERERMLFGGERERERGSEFPENSYKMTEEDVKRLIEFRASNEALFTGKRNSAKIAWSTILTGLGLEGKLTADQIAKKWDNLRTKYKDLKQPYQGQDGLGGVVESWPWFHIMDEAMQGRLYNSNLVLSPDVVVQANAGHRGHGQQQENTDILEFLIKTEMEDTVAAEAAEDDGTGHAEVPPTEGVPMGWRRMSECSYKMSEPETERMIKLRSANEALFTGRKHSAKPAWRAILYELGLQGKLTTDQLAKKWDNLKRRYKELKFPARGVETNPSSWPWFYRMNDAMEGRFAGAAPILTPIVEDEDEDCEPLLPTPKKRARRTRGGMAEFLTESEMDLLVDTEEKNGSTALGELQRMAEFTYKLTEDDTRRLIELRAANESLFTGRRNTAKPAWRGIVKEMGLTGKITPDQVAKKWDNLKTKFKDLKFPPRGMENQTNPASWPWFQLMSDALEGRLAGKAPRVTPLWTNEEDGVFGSSPPSDGDCLMVERSSASEPESLAGGDNGAAAEANITYIDASGEECSTPSDLSYKMTDQDTRRMIRLRASNESLFTGRRNAAKAAWRAILKELGLQGKVSTYQMAKKWDNLKRRYKDVFCDAAEQNQNQRSSESCDGPLGGLDREWEMVERERTAMEREREMVERDRASVERERAAVQAERLWLDRERAAVERDRTMVEQERAALGRERELLDQRALMLNSVGHSGHLNALM</sequence>
<proteinExistence type="predicted"/>
<dbReference type="PANTHER" id="PTHR38709:SF1">
    <property type="entry name" value="DREBRIN"/>
    <property type="match status" value="1"/>
</dbReference>
<feature type="domain" description="Myb/SANT-like DNA-binding" evidence="3">
    <location>
        <begin position="8"/>
        <end position="92"/>
    </location>
</feature>
<dbReference type="GO" id="GO:0005856">
    <property type="term" value="C:cytoskeleton"/>
    <property type="evidence" value="ECO:0007669"/>
    <property type="project" value="TreeGrafter"/>
</dbReference>
<feature type="domain" description="Myb/SANT-like DNA-binding" evidence="3">
    <location>
        <begin position="537"/>
        <end position="622"/>
    </location>
</feature>
<dbReference type="PANTHER" id="PTHR38709">
    <property type="entry name" value="SI:CH73-193C12.2-RELATED"/>
    <property type="match status" value="1"/>
</dbReference>
<dbReference type="Proteomes" id="UP000246464">
    <property type="component" value="Chromosome 10"/>
</dbReference>
<dbReference type="EMBL" id="CP026252">
    <property type="protein sequence ID" value="AWP09035.1"/>
    <property type="molecule type" value="Genomic_DNA"/>
</dbReference>
<evidence type="ECO:0000313" key="5">
    <source>
        <dbReference type="Proteomes" id="UP000246464"/>
    </source>
</evidence>
<dbReference type="SMART" id="SM00595">
    <property type="entry name" value="MADF"/>
    <property type="match status" value="4"/>
</dbReference>
<dbReference type="AlphaFoldDB" id="A0A2U9BXK3"/>
<evidence type="ECO:0000313" key="4">
    <source>
        <dbReference type="EMBL" id="AWP09035.1"/>
    </source>
</evidence>
<keyword evidence="5" id="KW-1185">Reference proteome</keyword>
<gene>
    <name evidence="4" type="ORF">SMAX5B_009478</name>
</gene>